<feature type="domain" description="Cyclin-like" evidence="2">
    <location>
        <begin position="33"/>
        <end position="120"/>
    </location>
</feature>
<dbReference type="GeneID" id="5028852"/>
<evidence type="ECO:0000313" key="4">
    <source>
        <dbReference type="Proteomes" id="UP000000600"/>
    </source>
</evidence>
<dbReference type="KEGG" id="ptm:GSPATT00011302001"/>
<proteinExistence type="inferred from homology"/>
<dbReference type="GO" id="GO:0000307">
    <property type="term" value="C:cyclin-dependent protein kinase holoenzyme complex"/>
    <property type="evidence" value="ECO:0000318"/>
    <property type="project" value="GO_Central"/>
</dbReference>
<sequence>MDIDCNDYLRMRDIKISEPISHQKIVQLEILIHWIFMISEKNNLNTKTIELAAILIKIYASQNSMQPDNLKLLGIASLMIAVKFNECQTQINMNIDDCASQCNFEFSSKQILEMEMSILTLVDYDVNITTITDYYNQQAVHSDLILFVTLDSDFLYYQKYELFEAITNFYSEDTENIPIQIKNVIQKINQKIQKLTSTESQQIPSIRRKRIFKRKFRGAKQQVTSNNMQ</sequence>
<dbReference type="PANTHER" id="PTHR10177">
    <property type="entry name" value="CYCLINS"/>
    <property type="match status" value="1"/>
</dbReference>
<dbReference type="RefSeq" id="XP_001443067.1">
    <property type="nucleotide sequence ID" value="XM_001443030.1"/>
</dbReference>
<dbReference type="GO" id="GO:0005737">
    <property type="term" value="C:cytoplasm"/>
    <property type="evidence" value="ECO:0000318"/>
    <property type="project" value="GO_Central"/>
</dbReference>
<evidence type="ECO:0000256" key="1">
    <source>
        <dbReference type="RuleBase" id="RU000383"/>
    </source>
</evidence>
<reference evidence="3 4" key="1">
    <citation type="journal article" date="2006" name="Nature">
        <title>Global trends of whole-genome duplications revealed by the ciliate Paramecium tetraurelia.</title>
        <authorList>
            <consortium name="Genoscope"/>
            <person name="Aury J.-M."/>
            <person name="Jaillon O."/>
            <person name="Duret L."/>
            <person name="Noel B."/>
            <person name="Jubin C."/>
            <person name="Porcel B.M."/>
            <person name="Segurens B."/>
            <person name="Daubin V."/>
            <person name="Anthouard V."/>
            <person name="Aiach N."/>
            <person name="Arnaiz O."/>
            <person name="Billaut A."/>
            <person name="Beisson J."/>
            <person name="Blanc I."/>
            <person name="Bouhouche K."/>
            <person name="Camara F."/>
            <person name="Duharcourt S."/>
            <person name="Guigo R."/>
            <person name="Gogendeau D."/>
            <person name="Katinka M."/>
            <person name="Keller A.-M."/>
            <person name="Kissmehl R."/>
            <person name="Klotz C."/>
            <person name="Koll F."/>
            <person name="Le Moue A."/>
            <person name="Lepere C."/>
            <person name="Malinsky S."/>
            <person name="Nowacki M."/>
            <person name="Nowak J.K."/>
            <person name="Plattner H."/>
            <person name="Poulain J."/>
            <person name="Ruiz F."/>
            <person name="Serrano V."/>
            <person name="Zagulski M."/>
            <person name="Dessen P."/>
            <person name="Betermier M."/>
            <person name="Weissenbach J."/>
            <person name="Scarpelli C."/>
            <person name="Schachter V."/>
            <person name="Sperling L."/>
            <person name="Meyer E."/>
            <person name="Cohen J."/>
            <person name="Wincker P."/>
        </authorList>
    </citation>
    <scope>NUCLEOTIDE SEQUENCE [LARGE SCALE GENOMIC DNA]</scope>
    <source>
        <strain evidence="3 4">Stock d4-2</strain>
    </source>
</reference>
<dbReference type="InterPro" id="IPR036915">
    <property type="entry name" value="Cyclin-like_sf"/>
</dbReference>
<gene>
    <name evidence="3" type="ORF">GSPATT00011302001</name>
</gene>
<dbReference type="InterPro" id="IPR013763">
    <property type="entry name" value="Cyclin-like_dom"/>
</dbReference>
<organism evidence="3 4">
    <name type="scientific">Paramecium tetraurelia</name>
    <dbReference type="NCBI Taxonomy" id="5888"/>
    <lineage>
        <taxon>Eukaryota</taxon>
        <taxon>Sar</taxon>
        <taxon>Alveolata</taxon>
        <taxon>Ciliophora</taxon>
        <taxon>Intramacronucleata</taxon>
        <taxon>Oligohymenophorea</taxon>
        <taxon>Peniculida</taxon>
        <taxon>Parameciidae</taxon>
        <taxon>Paramecium</taxon>
    </lineage>
</organism>
<dbReference type="EMBL" id="CT868208">
    <property type="protein sequence ID" value="CAK75670.1"/>
    <property type="molecule type" value="Genomic_DNA"/>
</dbReference>
<keyword evidence="4" id="KW-1185">Reference proteome</keyword>
<dbReference type="Gene3D" id="1.10.472.10">
    <property type="entry name" value="Cyclin-like"/>
    <property type="match status" value="1"/>
</dbReference>
<dbReference type="InterPro" id="IPR039361">
    <property type="entry name" value="Cyclin"/>
</dbReference>
<dbReference type="FunFam" id="1.10.472.10:FF:000269">
    <property type="entry name" value="Uncharacterized protein"/>
    <property type="match status" value="1"/>
</dbReference>
<evidence type="ECO:0000259" key="2">
    <source>
        <dbReference type="SMART" id="SM00385"/>
    </source>
</evidence>
<evidence type="ECO:0000313" key="3">
    <source>
        <dbReference type="EMBL" id="CAK75670.1"/>
    </source>
</evidence>
<dbReference type="InParanoid" id="A0CY03"/>
<name>A0CY03_PARTE</name>
<comment type="similarity">
    <text evidence="1">Belongs to the cyclin family.</text>
</comment>
<dbReference type="SMART" id="SM00385">
    <property type="entry name" value="CYCLIN"/>
    <property type="match status" value="1"/>
</dbReference>
<dbReference type="GO" id="GO:0000082">
    <property type="term" value="P:G1/S transition of mitotic cell cycle"/>
    <property type="evidence" value="ECO:0000318"/>
    <property type="project" value="GO_Central"/>
</dbReference>
<dbReference type="OrthoDB" id="296250at2759"/>
<dbReference type="Pfam" id="PF00134">
    <property type="entry name" value="Cyclin_N"/>
    <property type="match status" value="1"/>
</dbReference>
<dbReference type="HOGENOM" id="CLU_1100287_0_0_1"/>
<dbReference type="AlphaFoldDB" id="A0CY03"/>
<dbReference type="GO" id="GO:0005634">
    <property type="term" value="C:nucleus"/>
    <property type="evidence" value="ECO:0000318"/>
    <property type="project" value="GO_Central"/>
</dbReference>
<dbReference type="GO" id="GO:0016538">
    <property type="term" value="F:cyclin-dependent protein serine/threonine kinase regulator activity"/>
    <property type="evidence" value="ECO:0000318"/>
    <property type="project" value="GO_Central"/>
</dbReference>
<dbReference type="OMA" id="MEMSILT"/>
<dbReference type="SUPFAM" id="SSF47954">
    <property type="entry name" value="Cyclin-like"/>
    <property type="match status" value="1"/>
</dbReference>
<accession>A0CY03</accession>
<keyword evidence="1" id="KW-0195">Cyclin</keyword>
<dbReference type="Proteomes" id="UP000000600">
    <property type="component" value="Unassembled WGS sequence"/>
</dbReference>
<protein>
    <recommendedName>
        <fullName evidence="2">Cyclin-like domain-containing protein</fullName>
    </recommendedName>
</protein>
<dbReference type="InterPro" id="IPR006671">
    <property type="entry name" value="Cyclin_N"/>
</dbReference>